<gene>
    <name evidence="1" type="ORF">WCV65_18480</name>
</gene>
<reference evidence="1 2" key="1">
    <citation type="submission" date="2024-02" db="EMBL/GenBank/DDBJ databases">
        <title>Seven novel Bacillus-like species.</title>
        <authorList>
            <person name="Liu G."/>
        </authorList>
    </citation>
    <scope>NUCLEOTIDE SEQUENCE [LARGE SCALE GENOMIC DNA]</scope>
    <source>
        <strain evidence="1 2">FJAT-52054</strain>
    </source>
</reference>
<keyword evidence="2" id="KW-1185">Reference proteome</keyword>
<evidence type="ECO:0000313" key="2">
    <source>
        <dbReference type="Proteomes" id="UP001377337"/>
    </source>
</evidence>
<protein>
    <submittedName>
        <fullName evidence="1">Uncharacterized protein</fullName>
    </submittedName>
</protein>
<organism evidence="1 2">
    <name type="scientific">Metabacillus sediminis</name>
    <dbReference type="NCBI Taxonomy" id="3117746"/>
    <lineage>
        <taxon>Bacteria</taxon>
        <taxon>Bacillati</taxon>
        <taxon>Bacillota</taxon>
        <taxon>Bacilli</taxon>
        <taxon>Bacillales</taxon>
        <taxon>Bacillaceae</taxon>
        <taxon>Metabacillus</taxon>
    </lineage>
</organism>
<proteinExistence type="predicted"/>
<dbReference type="RefSeq" id="WP_338778518.1">
    <property type="nucleotide sequence ID" value="NZ_CP147407.1"/>
</dbReference>
<evidence type="ECO:0000313" key="1">
    <source>
        <dbReference type="EMBL" id="WXB96496.1"/>
    </source>
</evidence>
<accession>A0ABZ2NGY1</accession>
<name>A0ABZ2NGY1_9BACI</name>
<sequence length="84" mass="9651">MLQGFYNLDGIRTLYVSELLMIDPNQIVNKEYFADLDLFEFVFTIGGDAEEDTAVFVWGKNEIGQLVTAHRLIYSELEEVMVVL</sequence>
<dbReference type="Proteomes" id="UP001377337">
    <property type="component" value="Chromosome"/>
</dbReference>
<dbReference type="EMBL" id="CP147407">
    <property type="protein sequence ID" value="WXB96496.1"/>
    <property type="molecule type" value="Genomic_DNA"/>
</dbReference>